<keyword evidence="2" id="KW-0732">Signal</keyword>
<feature type="signal peptide" evidence="2">
    <location>
        <begin position="1"/>
        <end position="20"/>
    </location>
</feature>
<accession>A0A9E2SD92</accession>
<gene>
    <name evidence="3" type="ORF">KTO63_22645</name>
</gene>
<dbReference type="Proteomes" id="UP000812270">
    <property type="component" value="Unassembled WGS sequence"/>
</dbReference>
<dbReference type="EMBL" id="JAHSPG010000016">
    <property type="protein sequence ID" value="MBV4359982.1"/>
    <property type="molecule type" value="Genomic_DNA"/>
</dbReference>
<sequence>MKAPKLLLGGLMLLSIQGFSQTDTTKTPKDTTKKKDFSFVSVLDTVPEKKKDTTEKKDYAFNQIAKGPFLMEDNYLALDTVPGKKDTTTKKDTSKWISYAALDTVPKKEKDTTKAFAFSYINDADTTKPKKHKKEKDSTGMFAFVNYAVLDTVPEKKDTSDKKKELSFNDVAKGPFAVEDAYIVLDTVPNDTTKKPSGWGSLAPIPQAQPLAEFKSSAPAPNAGRYYVAVLGTFQSENTTTTATETQPSATTTTTAGSNVTITVDEQNPGKIWVSGIGDDKFYAYLKNDANVYKIPTQKVSDKKSISEGIVSYDETSKEVHIRIGSGFNDADPTASLNGTQATASAEQPAEKPVKKGKNSHAVAKAPVKKVISFDGIKTDAGTASL</sequence>
<proteinExistence type="predicted"/>
<keyword evidence="4" id="KW-1185">Reference proteome</keyword>
<reference evidence="3" key="1">
    <citation type="submission" date="2021-06" db="EMBL/GenBank/DDBJ databases">
        <authorList>
            <person name="Huq M.A."/>
        </authorList>
    </citation>
    <scope>NUCLEOTIDE SEQUENCE</scope>
    <source>
        <strain evidence="3">MAH-26</strain>
    </source>
</reference>
<organism evidence="3 4">
    <name type="scientific">Pinibacter aurantiacus</name>
    <dbReference type="NCBI Taxonomy" id="2851599"/>
    <lineage>
        <taxon>Bacteria</taxon>
        <taxon>Pseudomonadati</taxon>
        <taxon>Bacteroidota</taxon>
        <taxon>Chitinophagia</taxon>
        <taxon>Chitinophagales</taxon>
        <taxon>Chitinophagaceae</taxon>
        <taxon>Pinibacter</taxon>
    </lineage>
</organism>
<evidence type="ECO:0000256" key="1">
    <source>
        <dbReference type="SAM" id="MobiDB-lite"/>
    </source>
</evidence>
<comment type="caution">
    <text evidence="3">The sequence shown here is derived from an EMBL/GenBank/DDBJ whole genome shotgun (WGS) entry which is preliminary data.</text>
</comment>
<evidence type="ECO:0000256" key="2">
    <source>
        <dbReference type="SAM" id="SignalP"/>
    </source>
</evidence>
<dbReference type="AlphaFoldDB" id="A0A9E2SD92"/>
<feature type="region of interest" description="Disordered" evidence="1">
    <location>
        <begin position="330"/>
        <end position="362"/>
    </location>
</feature>
<dbReference type="RefSeq" id="WP_217794237.1">
    <property type="nucleotide sequence ID" value="NZ_JAHSPG010000016.1"/>
</dbReference>
<evidence type="ECO:0000313" key="3">
    <source>
        <dbReference type="EMBL" id="MBV4359982.1"/>
    </source>
</evidence>
<evidence type="ECO:0000313" key="4">
    <source>
        <dbReference type="Proteomes" id="UP000812270"/>
    </source>
</evidence>
<name>A0A9E2SD92_9BACT</name>
<feature type="chain" id="PRO_5039506074" evidence="2">
    <location>
        <begin position="21"/>
        <end position="386"/>
    </location>
</feature>
<feature type="compositionally biased region" description="Polar residues" evidence="1">
    <location>
        <begin position="335"/>
        <end position="346"/>
    </location>
</feature>
<protein>
    <submittedName>
        <fullName evidence="3">Uncharacterized protein</fullName>
    </submittedName>
</protein>